<evidence type="ECO:0000313" key="4">
    <source>
        <dbReference type="Proteomes" id="UP000070412"/>
    </source>
</evidence>
<name>A0A834RF59_SARSC</name>
<dbReference type="AlphaFoldDB" id="A0A834RF59"/>
<sequence>MDSETNLRKRIESIEKMNFIRHRDTCSLVKEMIIPRYGEKPNGLVIIEIGSRTGITSELISGIFPLSDVIGIDESKELIEHARLNHSKLSSFVWADITQKDFLDQLRNQGYAIPLADIIIMMHLFHLRDTKISTILDNIVSLLKPNGTLYASFSLWANFFEIGQEIARKIIYENGYDFDTSFNLPADDIGDKNIARINKDCLENNNGSEKKPNKLWIIMDRPNYDDELVSLDRMLRNRNLLQSDRTEISLKSASIEFNSLKHIQDCIRSMYPIKEFLPETKRLIFLSELFESFYEKHVLQSGMKYSIDYQYIECICSKISI</sequence>
<reference evidence="4" key="1">
    <citation type="journal article" date="2020" name="PLoS Negl. Trop. Dis.">
        <title>High-quality nuclear genome for Sarcoptes scabiei-A critical resource for a neglected parasite.</title>
        <authorList>
            <person name="Korhonen P.K."/>
            <person name="Gasser R.B."/>
            <person name="Ma G."/>
            <person name="Wang T."/>
            <person name="Stroehlein A.J."/>
            <person name="Young N.D."/>
            <person name="Ang C.S."/>
            <person name="Fernando D.D."/>
            <person name="Lu H.C."/>
            <person name="Taylor S."/>
            <person name="Reynolds S.L."/>
            <person name="Mofiz E."/>
            <person name="Najaraj S.H."/>
            <person name="Gowda H."/>
            <person name="Madugundu A."/>
            <person name="Renuse S."/>
            <person name="Holt D."/>
            <person name="Pandey A."/>
            <person name="Papenfuss A.T."/>
            <person name="Fischer K."/>
        </authorList>
    </citation>
    <scope>NUCLEOTIDE SEQUENCE [LARGE SCALE GENOMIC DNA]</scope>
</reference>
<dbReference type="Pfam" id="PF08242">
    <property type="entry name" value="Methyltransf_12"/>
    <property type="match status" value="1"/>
</dbReference>
<evidence type="ECO:0000259" key="1">
    <source>
        <dbReference type="Pfam" id="PF08242"/>
    </source>
</evidence>
<feature type="domain" description="Methyltransferase type 12" evidence="1">
    <location>
        <begin position="47"/>
        <end position="149"/>
    </location>
</feature>
<reference evidence="2" key="2">
    <citation type="submission" date="2020-01" db="EMBL/GenBank/DDBJ databases">
        <authorList>
            <person name="Korhonen P.K.K."/>
            <person name="Guangxu M.G."/>
            <person name="Wang T.W."/>
            <person name="Stroehlein A.J.S."/>
            <person name="Young N.D."/>
            <person name="Ang C.-S.A."/>
            <person name="Fernando D.W.F."/>
            <person name="Lu H.L."/>
            <person name="Taylor S.T."/>
            <person name="Ehtesham M.E.M."/>
            <person name="Najaraj S.H.N."/>
            <person name="Harsha G.H.G."/>
            <person name="Madugundu A.M."/>
            <person name="Renuse S.R."/>
            <person name="Holt D.H."/>
            <person name="Pandey A.P."/>
            <person name="Papenfuss A.P."/>
            <person name="Gasser R.B.G."/>
            <person name="Fischer K.F."/>
        </authorList>
    </citation>
    <scope>NUCLEOTIDE SEQUENCE</scope>
    <source>
        <strain evidence="2">SSS_KF_BRIS2020</strain>
    </source>
</reference>
<dbReference type="EnsemblMetazoa" id="SSS_7947s_mrna">
    <property type="protein sequence ID" value="KAF7494556.1"/>
    <property type="gene ID" value="SSS_7947"/>
</dbReference>
<protein>
    <recommendedName>
        <fullName evidence="1">Methyltransferase type 12 domain-containing protein</fullName>
    </recommendedName>
</protein>
<dbReference type="SUPFAM" id="SSF53335">
    <property type="entry name" value="S-adenosyl-L-methionine-dependent methyltransferases"/>
    <property type="match status" value="1"/>
</dbReference>
<proteinExistence type="predicted"/>
<evidence type="ECO:0000313" key="2">
    <source>
        <dbReference type="EMBL" id="KAF7494556.1"/>
    </source>
</evidence>
<dbReference type="OMA" id="ARINKDC"/>
<accession>A0A834RF59</accession>
<evidence type="ECO:0000313" key="3">
    <source>
        <dbReference type="EnsemblMetazoa" id="KAF7494556.1"/>
    </source>
</evidence>
<reference evidence="3" key="3">
    <citation type="submission" date="2022-06" db="UniProtKB">
        <authorList>
            <consortium name="EnsemblMetazoa"/>
        </authorList>
    </citation>
    <scope>IDENTIFICATION</scope>
</reference>
<dbReference type="Proteomes" id="UP000070412">
    <property type="component" value="Unassembled WGS sequence"/>
</dbReference>
<keyword evidence="4" id="KW-1185">Reference proteome</keyword>
<dbReference type="Gene3D" id="3.40.50.150">
    <property type="entry name" value="Vaccinia Virus protein VP39"/>
    <property type="match status" value="1"/>
</dbReference>
<gene>
    <name evidence="2" type="ORF">SSS_7947</name>
</gene>
<dbReference type="InterPro" id="IPR013217">
    <property type="entry name" value="Methyltransf_12"/>
</dbReference>
<dbReference type="CDD" id="cd02440">
    <property type="entry name" value="AdoMet_MTases"/>
    <property type="match status" value="1"/>
</dbReference>
<dbReference type="EMBL" id="WVUK01000053">
    <property type="protein sequence ID" value="KAF7494556.1"/>
    <property type="molecule type" value="Genomic_DNA"/>
</dbReference>
<dbReference type="OrthoDB" id="6486391at2759"/>
<dbReference type="InterPro" id="IPR029063">
    <property type="entry name" value="SAM-dependent_MTases_sf"/>
</dbReference>
<organism evidence="2">
    <name type="scientific">Sarcoptes scabiei</name>
    <name type="common">Itch mite</name>
    <name type="synonym">Acarus scabiei</name>
    <dbReference type="NCBI Taxonomy" id="52283"/>
    <lineage>
        <taxon>Eukaryota</taxon>
        <taxon>Metazoa</taxon>
        <taxon>Ecdysozoa</taxon>
        <taxon>Arthropoda</taxon>
        <taxon>Chelicerata</taxon>
        <taxon>Arachnida</taxon>
        <taxon>Acari</taxon>
        <taxon>Acariformes</taxon>
        <taxon>Sarcoptiformes</taxon>
        <taxon>Astigmata</taxon>
        <taxon>Psoroptidia</taxon>
        <taxon>Sarcoptoidea</taxon>
        <taxon>Sarcoptidae</taxon>
        <taxon>Sarcoptinae</taxon>
        <taxon>Sarcoptes</taxon>
    </lineage>
</organism>